<protein>
    <submittedName>
        <fullName evidence="2">Uncharacterized protein</fullName>
    </submittedName>
</protein>
<keyword evidence="1" id="KW-0812">Transmembrane</keyword>
<accession>A0A0K2TKC4</accession>
<dbReference type="EMBL" id="HACA01008595">
    <property type="protein sequence ID" value="CDW25956.1"/>
    <property type="molecule type" value="Transcribed_RNA"/>
</dbReference>
<organism evidence="2">
    <name type="scientific">Lepeophtheirus salmonis</name>
    <name type="common">Salmon louse</name>
    <name type="synonym">Caligus salmonis</name>
    <dbReference type="NCBI Taxonomy" id="72036"/>
    <lineage>
        <taxon>Eukaryota</taxon>
        <taxon>Metazoa</taxon>
        <taxon>Ecdysozoa</taxon>
        <taxon>Arthropoda</taxon>
        <taxon>Crustacea</taxon>
        <taxon>Multicrustacea</taxon>
        <taxon>Hexanauplia</taxon>
        <taxon>Copepoda</taxon>
        <taxon>Siphonostomatoida</taxon>
        <taxon>Caligidae</taxon>
        <taxon>Lepeophtheirus</taxon>
    </lineage>
</organism>
<sequence>RGKKIVLNERRKEVGPTPITCDIVLKERSFWLHSKDLNSFSFVSFFILNLFLLRLSLFFPLSPLLQSLHAK</sequence>
<reference evidence="2" key="1">
    <citation type="submission" date="2014-05" db="EMBL/GenBank/DDBJ databases">
        <authorList>
            <person name="Chronopoulou M."/>
        </authorList>
    </citation>
    <scope>NUCLEOTIDE SEQUENCE</scope>
    <source>
        <tissue evidence="2">Whole organism</tissue>
    </source>
</reference>
<keyword evidence="1" id="KW-0472">Membrane</keyword>
<feature type="transmembrane region" description="Helical" evidence="1">
    <location>
        <begin position="40"/>
        <end position="61"/>
    </location>
</feature>
<keyword evidence="1" id="KW-1133">Transmembrane helix</keyword>
<feature type="non-terminal residue" evidence="2">
    <location>
        <position position="1"/>
    </location>
</feature>
<evidence type="ECO:0000256" key="1">
    <source>
        <dbReference type="SAM" id="Phobius"/>
    </source>
</evidence>
<name>A0A0K2TKC4_LEPSM</name>
<evidence type="ECO:0000313" key="2">
    <source>
        <dbReference type="EMBL" id="CDW25956.1"/>
    </source>
</evidence>
<dbReference type="AlphaFoldDB" id="A0A0K2TKC4"/>
<proteinExistence type="predicted"/>